<organism evidence="1 2">
    <name type="scientific">Aeromicrobium choanae</name>
    <dbReference type="NCBI Taxonomy" id="1736691"/>
    <lineage>
        <taxon>Bacteria</taxon>
        <taxon>Bacillati</taxon>
        <taxon>Actinomycetota</taxon>
        <taxon>Actinomycetes</taxon>
        <taxon>Propionibacteriales</taxon>
        <taxon>Nocardioidaceae</taxon>
        <taxon>Aeromicrobium</taxon>
    </lineage>
</organism>
<evidence type="ECO:0000313" key="2">
    <source>
        <dbReference type="Proteomes" id="UP000191040"/>
    </source>
</evidence>
<dbReference type="EMBL" id="LT796768">
    <property type="protein sequence ID" value="SKB04017.1"/>
    <property type="molecule type" value="Genomic_DNA"/>
</dbReference>
<evidence type="ECO:0008006" key="3">
    <source>
        <dbReference type="Google" id="ProtNLM"/>
    </source>
</evidence>
<reference evidence="2" key="1">
    <citation type="submission" date="2017-02" db="EMBL/GenBank/DDBJ databases">
        <authorList>
            <person name="Varghese N."/>
            <person name="Submissions S."/>
        </authorList>
    </citation>
    <scope>NUCLEOTIDE SEQUENCE [LARGE SCALE GENOMIC DNA]</scope>
    <source>
        <strain evidence="2">9H-4</strain>
    </source>
</reference>
<dbReference type="SUPFAM" id="SSF52980">
    <property type="entry name" value="Restriction endonuclease-like"/>
    <property type="match status" value="1"/>
</dbReference>
<evidence type="ECO:0000313" key="1">
    <source>
        <dbReference type="EMBL" id="SKB04017.1"/>
    </source>
</evidence>
<dbReference type="Gene3D" id="3.40.960.10">
    <property type="entry name" value="VSR Endonuclease"/>
    <property type="match status" value="1"/>
</dbReference>
<dbReference type="STRING" id="1736691.SAMN06295964_0425"/>
<gene>
    <name evidence="1" type="ORF">SAMN06295964_0425</name>
</gene>
<proteinExistence type="predicted"/>
<sequence>MLDGPRFDRIHRGRGVWAVSGEPRDLRFLLRADRLVMPADAVVSHVTGLQLHGVELGHATRHWSTNSTTRRSLAGIALHRRQAPLRPVVLDGIPVLPAHRCLVDAAITLSHRDIVRIADALVAAGLTTPEHFAAYAWGRHLHGVRRSRMNAGRVRERVWSFRETDLRLLLAVAGLPEAEVNLDLLDDTGAHLACGDLVLRPWRIVLEYDGWYHERSAAQRHKDILRREALEAAGWLVIVLVSSDLERPASLIGRVWRSMVSRGYTGPPPRFAPWQLEELTRSPKG</sequence>
<dbReference type="AlphaFoldDB" id="A0A1T4YQA1"/>
<dbReference type="Proteomes" id="UP000191040">
    <property type="component" value="Chromosome I"/>
</dbReference>
<name>A0A1T4YQA1_9ACTN</name>
<keyword evidence="2" id="KW-1185">Reference proteome</keyword>
<protein>
    <recommendedName>
        <fullName evidence="3">DUF559 domain-containing protein</fullName>
    </recommendedName>
</protein>
<dbReference type="InterPro" id="IPR011335">
    <property type="entry name" value="Restrct_endonuc-II-like"/>
</dbReference>
<accession>A0A1T4YQA1</accession>